<evidence type="ECO:0000256" key="2">
    <source>
        <dbReference type="ARBA" id="ARBA00022771"/>
    </source>
</evidence>
<evidence type="ECO:0000313" key="8">
    <source>
        <dbReference type="EMBL" id="RLN23811.1"/>
    </source>
</evidence>
<feature type="region of interest" description="Disordered" evidence="6">
    <location>
        <begin position="1"/>
        <end position="22"/>
    </location>
</feature>
<dbReference type="PROSITE" id="PS51081">
    <property type="entry name" value="ZF_SIAH"/>
    <property type="match status" value="1"/>
</dbReference>
<evidence type="ECO:0000256" key="6">
    <source>
        <dbReference type="SAM" id="MobiDB-lite"/>
    </source>
</evidence>
<dbReference type="Proteomes" id="UP000275267">
    <property type="component" value="Unassembled WGS sequence"/>
</dbReference>
<sequence>MTECARRPPVARRQRTFCNPPPTGPPSRLLLCSAWHSQPQIPGSATGVESPSVPVKQEVAEQGHSSGGASAMVAVAVEVTAPREELVLRIDKAKIHCPRCTVTLKPPIFQFQVCLFSFHCYQQRHPHIRYFSCVLMGEFLQCEAGHLACSDCHEHLPKNKCYSCFLDGTYIRVPALEDHLLSARIPCPFGVHGCRAYVAYCEAGDHQRECPWAPCRCAEPGCTFVGSPPMLRDHLKDAHAWPVDKVRYGRAHSLRLPESQPRRRLLDAEEDDGRVFVVSVGARGATVACVRAAAARPQYFCKMWATGNPGPATGRVEVAMVDADVRSISSVPGDAPADAVPLPVPRSMLHGAAMEMHLCVRIDKAPK</sequence>
<keyword evidence="3" id="KW-0862">Zinc</keyword>
<dbReference type="UniPathway" id="UPA00143"/>
<dbReference type="AlphaFoldDB" id="A0A3L6SMF2"/>
<dbReference type="STRING" id="4540.A0A3L6SMF2"/>
<dbReference type="GO" id="GO:0008270">
    <property type="term" value="F:zinc ion binding"/>
    <property type="evidence" value="ECO:0007669"/>
    <property type="project" value="UniProtKB-KW"/>
</dbReference>
<dbReference type="GO" id="GO:0016567">
    <property type="term" value="P:protein ubiquitination"/>
    <property type="evidence" value="ECO:0007669"/>
    <property type="project" value="UniProtKB-UniPathway"/>
</dbReference>
<keyword evidence="2 5" id="KW-0863">Zinc-finger</keyword>
<dbReference type="Pfam" id="PF21361">
    <property type="entry name" value="Sina_ZnF"/>
    <property type="match status" value="1"/>
</dbReference>
<evidence type="ECO:0000313" key="9">
    <source>
        <dbReference type="Proteomes" id="UP000275267"/>
    </source>
</evidence>
<evidence type="ECO:0000256" key="1">
    <source>
        <dbReference type="ARBA" id="ARBA00022723"/>
    </source>
</evidence>
<comment type="caution">
    <text evidence="8">The sequence shown here is derived from an EMBL/GenBank/DDBJ whole genome shotgun (WGS) entry which is preliminary data.</text>
</comment>
<accession>A0A3L6SMF2</accession>
<gene>
    <name evidence="8" type="ORF">C2845_PM07G02550</name>
</gene>
<dbReference type="InterPro" id="IPR013010">
    <property type="entry name" value="Znf_SIAH"/>
</dbReference>
<comment type="function">
    <text evidence="4">E3 ubiquitin-protein ligase that mediates ubiquitination and subsequent proteasomal degradation of target proteins. E3 ubiquitin ligases accept ubiquitin from an E2 ubiquitin-conjugating enzyme in the form of a thioester and then directly transfers the ubiquitin to targeted substrates. It probably triggers the ubiquitin-mediated degradation of different substrates.</text>
</comment>
<evidence type="ECO:0000259" key="7">
    <source>
        <dbReference type="PROSITE" id="PS51081"/>
    </source>
</evidence>
<dbReference type="OrthoDB" id="605468at2759"/>
<proteinExistence type="predicted"/>
<keyword evidence="1" id="KW-0479">Metal-binding</keyword>
<dbReference type="SUPFAM" id="SSF49599">
    <property type="entry name" value="TRAF domain-like"/>
    <property type="match status" value="1"/>
</dbReference>
<protein>
    <recommendedName>
        <fullName evidence="7">SIAH-type domain-containing protein</fullName>
    </recommendedName>
</protein>
<evidence type="ECO:0000256" key="3">
    <source>
        <dbReference type="ARBA" id="ARBA00022833"/>
    </source>
</evidence>
<name>A0A3L6SMF2_PANMI</name>
<keyword evidence="9" id="KW-1185">Reference proteome</keyword>
<reference evidence="9" key="1">
    <citation type="journal article" date="2019" name="Nat. Commun.">
        <title>The genome of broomcorn millet.</title>
        <authorList>
            <person name="Zou C."/>
            <person name="Miki D."/>
            <person name="Li D."/>
            <person name="Tang Q."/>
            <person name="Xiao L."/>
            <person name="Rajput S."/>
            <person name="Deng P."/>
            <person name="Jia W."/>
            <person name="Huang R."/>
            <person name="Zhang M."/>
            <person name="Sun Y."/>
            <person name="Hu J."/>
            <person name="Fu X."/>
            <person name="Schnable P.S."/>
            <person name="Li F."/>
            <person name="Zhang H."/>
            <person name="Feng B."/>
            <person name="Zhu X."/>
            <person name="Liu R."/>
            <person name="Schnable J.C."/>
            <person name="Zhu J.-K."/>
            <person name="Zhang H."/>
        </authorList>
    </citation>
    <scope>NUCLEOTIDE SEQUENCE [LARGE SCALE GENOMIC DNA]</scope>
</reference>
<dbReference type="Gene3D" id="3.30.40.10">
    <property type="entry name" value="Zinc/RING finger domain, C3HC4 (zinc finger)"/>
    <property type="match status" value="1"/>
</dbReference>
<dbReference type="InterPro" id="IPR013083">
    <property type="entry name" value="Znf_RING/FYVE/PHD"/>
</dbReference>
<dbReference type="EMBL" id="PQIB02000004">
    <property type="protein sequence ID" value="RLN23811.1"/>
    <property type="molecule type" value="Genomic_DNA"/>
</dbReference>
<evidence type="ECO:0000256" key="5">
    <source>
        <dbReference type="PROSITE-ProRule" id="PRU00455"/>
    </source>
</evidence>
<dbReference type="PANTHER" id="PTHR46632">
    <property type="entry name" value="E3 UBIQUITIN-PROTEIN LIGASE SINA-LIKE 4"/>
    <property type="match status" value="1"/>
</dbReference>
<organism evidence="8 9">
    <name type="scientific">Panicum miliaceum</name>
    <name type="common">Proso millet</name>
    <name type="synonym">Broomcorn millet</name>
    <dbReference type="NCBI Taxonomy" id="4540"/>
    <lineage>
        <taxon>Eukaryota</taxon>
        <taxon>Viridiplantae</taxon>
        <taxon>Streptophyta</taxon>
        <taxon>Embryophyta</taxon>
        <taxon>Tracheophyta</taxon>
        <taxon>Spermatophyta</taxon>
        <taxon>Magnoliopsida</taxon>
        <taxon>Liliopsida</taxon>
        <taxon>Poales</taxon>
        <taxon>Poaceae</taxon>
        <taxon>PACMAD clade</taxon>
        <taxon>Panicoideae</taxon>
        <taxon>Panicodae</taxon>
        <taxon>Paniceae</taxon>
        <taxon>Panicinae</taxon>
        <taxon>Panicum</taxon>
        <taxon>Panicum sect. Panicum</taxon>
    </lineage>
</organism>
<dbReference type="InterPro" id="IPR044286">
    <property type="entry name" value="SINL_plant"/>
</dbReference>
<evidence type="ECO:0000256" key="4">
    <source>
        <dbReference type="ARBA" id="ARBA00024004"/>
    </source>
</evidence>
<dbReference type="PANTHER" id="PTHR46632:SF33">
    <property type="entry name" value="SIAH-TYPE DOMAIN-CONTAINING PROTEIN"/>
    <property type="match status" value="1"/>
</dbReference>
<feature type="domain" description="SIAH-type" evidence="7">
    <location>
        <begin position="182"/>
        <end position="240"/>
    </location>
</feature>